<feature type="domain" description="HTH cro/C1-type" evidence="5">
    <location>
        <begin position="7"/>
        <end position="61"/>
    </location>
</feature>
<feature type="region of interest" description="Disordered" evidence="4">
    <location>
        <begin position="119"/>
        <end position="138"/>
    </location>
</feature>
<dbReference type="Pfam" id="PF01381">
    <property type="entry name" value="HTH_3"/>
    <property type="match status" value="1"/>
</dbReference>
<evidence type="ECO:0000259" key="5">
    <source>
        <dbReference type="PROSITE" id="PS50943"/>
    </source>
</evidence>
<keyword evidence="3" id="KW-0804">Transcription</keyword>
<dbReference type="GO" id="GO:0003677">
    <property type="term" value="F:DNA binding"/>
    <property type="evidence" value="ECO:0007669"/>
    <property type="project" value="UniProtKB-KW"/>
</dbReference>
<evidence type="ECO:0000256" key="2">
    <source>
        <dbReference type="ARBA" id="ARBA00023125"/>
    </source>
</evidence>
<dbReference type="SMART" id="SM00530">
    <property type="entry name" value="HTH_XRE"/>
    <property type="match status" value="1"/>
</dbReference>
<keyword evidence="1" id="KW-0805">Transcription regulation</keyword>
<evidence type="ECO:0000256" key="3">
    <source>
        <dbReference type="ARBA" id="ARBA00023163"/>
    </source>
</evidence>
<dbReference type="InterPro" id="IPR001387">
    <property type="entry name" value="Cro/C1-type_HTH"/>
</dbReference>
<protein>
    <submittedName>
        <fullName evidence="6">Helix-turn-helix domain protein</fullName>
    </submittedName>
</protein>
<dbReference type="EMBL" id="BK015647">
    <property type="protein sequence ID" value="DAE17835.1"/>
    <property type="molecule type" value="Genomic_DNA"/>
</dbReference>
<organism evidence="6">
    <name type="scientific">Siphoviridae sp. ctWBz6</name>
    <dbReference type="NCBI Taxonomy" id="2825536"/>
    <lineage>
        <taxon>Viruses</taxon>
        <taxon>Duplodnaviria</taxon>
        <taxon>Heunggongvirae</taxon>
        <taxon>Uroviricota</taxon>
        <taxon>Caudoviricetes</taxon>
    </lineage>
</organism>
<reference evidence="6" key="1">
    <citation type="journal article" date="2021" name="Proc. Natl. Acad. Sci. U.S.A.">
        <title>A Catalog of Tens of Thousands of Viruses from Human Metagenomes Reveals Hidden Associations with Chronic Diseases.</title>
        <authorList>
            <person name="Tisza M.J."/>
            <person name="Buck C.B."/>
        </authorList>
    </citation>
    <scope>NUCLEOTIDE SEQUENCE</scope>
    <source>
        <strain evidence="6">CtWBz6</strain>
    </source>
</reference>
<keyword evidence="2" id="KW-0238">DNA-binding</keyword>
<dbReference type="PROSITE" id="PS50943">
    <property type="entry name" value="HTH_CROC1"/>
    <property type="match status" value="1"/>
</dbReference>
<dbReference type="PANTHER" id="PTHR40661:SF3">
    <property type="entry name" value="FELS-1 PROPHAGE TRANSCRIPTIONAL REGULATOR"/>
    <property type="match status" value="1"/>
</dbReference>
<evidence type="ECO:0000256" key="1">
    <source>
        <dbReference type="ARBA" id="ARBA00023015"/>
    </source>
</evidence>
<dbReference type="CDD" id="cd00093">
    <property type="entry name" value="HTH_XRE"/>
    <property type="match status" value="1"/>
</dbReference>
<accession>A0A8S5QG40</accession>
<evidence type="ECO:0000256" key="4">
    <source>
        <dbReference type="SAM" id="MobiDB-lite"/>
    </source>
</evidence>
<dbReference type="PANTHER" id="PTHR40661">
    <property type="match status" value="1"/>
</dbReference>
<dbReference type="SUPFAM" id="SSF47413">
    <property type="entry name" value="lambda repressor-like DNA-binding domains"/>
    <property type="match status" value="1"/>
</dbReference>
<sequence length="138" mass="15757">MPVNERIRSLIKALKIKQAEFAQRIGVSRPFVSELCSGAKNPSDRTIADICREFGVNEHWLRTGEGDMFVNPSREEEVMRFAATVIRNPSSEFQRQALSLLAKLTPEQWQLMEQMARKLLQEQAKESPQPEESPTDAK</sequence>
<dbReference type="InterPro" id="IPR010982">
    <property type="entry name" value="Lambda_DNA-bd_dom_sf"/>
</dbReference>
<proteinExistence type="predicted"/>
<name>A0A8S5QG40_9CAUD</name>
<evidence type="ECO:0000313" key="6">
    <source>
        <dbReference type="EMBL" id="DAE17835.1"/>
    </source>
</evidence>
<dbReference type="Gene3D" id="1.10.260.40">
    <property type="entry name" value="lambda repressor-like DNA-binding domains"/>
    <property type="match status" value="1"/>
</dbReference>